<feature type="region of interest" description="Disordered" evidence="1">
    <location>
        <begin position="62"/>
        <end position="133"/>
    </location>
</feature>
<dbReference type="RefSeq" id="WP_252660641.1">
    <property type="nucleotide sequence ID" value="NZ_CP098611.1"/>
</dbReference>
<keyword evidence="3" id="KW-1185">Reference proteome</keyword>
<accession>A0ABY5AL70</accession>
<gene>
    <name evidence="2" type="ORF">NEA10_12395</name>
</gene>
<evidence type="ECO:0000313" key="3">
    <source>
        <dbReference type="Proteomes" id="UP001056708"/>
    </source>
</evidence>
<feature type="compositionally biased region" description="Polar residues" evidence="1">
    <location>
        <begin position="64"/>
        <end position="78"/>
    </location>
</feature>
<evidence type="ECO:0000313" key="2">
    <source>
        <dbReference type="EMBL" id="USR89678.1"/>
    </source>
</evidence>
<feature type="compositionally biased region" description="Basic and acidic residues" evidence="1">
    <location>
        <begin position="80"/>
        <end position="90"/>
    </location>
</feature>
<evidence type="ECO:0008006" key="4">
    <source>
        <dbReference type="Google" id="ProtNLM"/>
    </source>
</evidence>
<feature type="compositionally biased region" description="Basic and acidic residues" evidence="1">
    <location>
        <begin position="124"/>
        <end position="133"/>
    </location>
</feature>
<dbReference type="Proteomes" id="UP001056708">
    <property type="component" value="Chromosome"/>
</dbReference>
<sequence>MAGFGNLFQKAFYLGVGFASYAGEQASEKLIELRATAQKLADELVERGEMNTEEARRFVEEMVNQGQRQGSGNPQVRQETGPKEPRRIEILDDDEEPPEVSSSSTEAPDSGVESLHQQVQSLQDELRRLQQDQ</sequence>
<organism evidence="2 3">
    <name type="scientific">Phormidium yuhuli AB48</name>
    <dbReference type="NCBI Taxonomy" id="2940671"/>
    <lineage>
        <taxon>Bacteria</taxon>
        <taxon>Bacillati</taxon>
        <taxon>Cyanobacteriota</taxon>
        <taxon>Cyanophyceae</taxon>
        <taxon>Oscillatoriophycideae</taxon>
        <taxon>Oscillatoriales</taxon>
        <taxon>Oscillatoriaceae</taxon>
        <taxon>Phormidium</taxon>
        <taxon>Phormidium yuhuli</taxon>
    </lineage>
</organism>
<feature type="compositionally biased region" description="Low complexity" evidence="1">
    <location>
        <begin position="99"/>
        <end position="108"/>
    </location>
</feature>
<protein>
    <recommendedName>
        <fullName evidence="4">Phasin family protein</fullName>
    </recommendedName>
</protein>
<reference evidence="2" key="1">
    <citation type="submission" date="2022-06" db="EMBL/GenBank/DDBJ databases">
        <title>Genome sequence of Phormidium yuhuli AB48 isolated from an industrial photobioreactor environment.</title>
        <authorList>
            <person name="Qiu Y."/>
            <person name="Noonan A.J.C."/>
            <person name="Dofher K."/>
            <person name="Koch M."/>
            <person name="Kieft B."/>
            <person name="Lin X."/>
            <person name="Ziels R.M."/>
            <person name="Hallam S.J."/>
        </authorList>
    </citation>
    <scope>NUCLEOTIDE SEQUENCE</scope>
    <source>
        <strain evidence="2">AB48</strain>
    </source>
</reference>
<dbReference type="EMBL" id="CP098611">
    <property type="protein sequence ID" value="USR89678.1"/>
    <property type="molecule type" value="Genomic_DNA"/>
</dbReference>
<name>A0ABY5AL70_9CYAN</name>
<proteinExistence type="predicted"/>
<evidence type="ECO:0000256" key="1">
    <source>
        <dbReference type="SAM" id="MobiDB-lite"/>
    </source>
</evidence>